<evidence type="ECO:0000256" key="9">
    <source>
        <dbReference type="ARBA" id="ARBA00023136"/>
    </source>
</evidence>
<evidence type="ECO:0000259" key="12">
    <source>
        <dbReference type="Pfam" id="PF02931"/>
    </source>
</evidence>
<dbReference type="PRINTS" id="PR00253">
    <property type="entry name" value="GABAARECEPTR"/>
</dbReference>
<keyword evidence="5 11" id="KW-0812">Transmembrane</keyword>
<evidence type="ECO:0000256" key="8">
    <source>
        <dbReference type="ARBA" id="ARBA00023065"/>
    </source>
</evidence>
<evidence type="ECO:0000256" key="10">
    <source>
        <dbReference type="ARBA" id="ARBA00023303"/>
    </source>
</evidence>
<dbReference type="SUPFAM" id="SSF90112">
    <property type="entry name" value="Neurotransmitter-gated ion-channel transmembrane pore"/>
    <property type="match status" value="1"/>
</dbReference>
<evidence type="ECO:0000313" key="14">
    <source>
        <dbReference type="Proteomes" id="UP000594262"/>
    </source>
</evidence>
<keyword evidence="9 11" id="KW-0472">Membrane</keyword>
<feature type="transmembrane region" description="Helical" evidence="11">
    <location>
        <begin position="304"/>
        <end position="324"/>
    </location>
</feature>
<dbReference type="Gene3D" id="2.70.170.10">
    <property type="entry name" value="Neurotransmitter-gated ion-channel ligand-binding domain"/>
    <property type="match status" value="1"/>
</dbReference>
<evidence type="ECO:0000256" key="2">
    <source>
        <dbReference type="ARBA" id="ARBA00004236"/>
    </source>
</evidence>
<evidence type="ECO:0000256" key="4">
    <source>
        <dbReference type="ARBA" id="ARBA00022475"/>
    </source>
</evidence>
<feature type="transmembrane region" description="Helical" evidence="11">
    <location>
        <begin position="407"/>
        <end position="425"/>
    </location>
</feature>
<evidence type="ECO:0000256" key="11">
    <source>
        <dbReference type="RuleBase" id="RU000687"/>
    </source>
</evidence>
<keyword evidence="6 11" id="KW-0732">Signal</keyword>
<dbReference type="RefSeq" id="XP_066928030.1">
    <property type="nucleotide sequence ID" value="XM_067071929.1"/>
</dbReference>
<organism evidence="13 14">
    <name type="scientific">Clytia hemisphaerica</name>
    <dbReference type="NCBI Taxonomy" id="252671"/>
    <lineage>
        <taxon>Eukaryota</taxon>
        <taxon>Metazoa</taxon>
        <taxon>Cnidaria</taxon>
        <taxon>Hydrozoa</taxon>
        <taxon>Hydroidolina</taxon>
        <taxon>Leptothecata</taxon>
        <taxon>Obeliida</taxon>
        <taxon>Clytiidae</taxon>
        <taxon>Clytia</taxon>
    </lineage>
</organism>
<keyword evidence="4" id="KW-1003">Cell membrane</keyword>
<feature type="transmembrane region" description="Helical" evidence="11">
    <location>
        <begin position="245"/>
        <end position="266"/>
    </location>
</feature>
<evidence type="ECO:0000256" key="1">
    <source>
        <dbReference type="ARBA" id="ARBA00004141"/>
    </source>
</evidence>
<evidence type="ECO:0000256" key="5">
    <source>
        <dbReference type="ARBA" id="ARBA00022692"/>
    </source>
</evidence>
<feature type="chain" id="PRO_5029930711" description="Neurotransmitter-gated ion-channel ligand-binding domain-containing protein" evidence="11">
    <location>
        <begin position="20"/>
        <end position="428"/>
    </location>
</feature>
<dbReference type="Pfam" id="PF02931">
    <property type="entry name" value="Neur_chan_LBD"/>
    <property type="match status" value="1"/>
</dbReference>
<keyword evidence="7 11" id="KW-1133">Transmembrane helix</keyword>
<dbReference type="InterPro" id="IPR018000">
    <property type="entry name" value="Neurotransmitter_ion_chnl_CS"/>
</dbReference>
<dbReference type="PROSITE" id="PS00236">
    <property type="entry name" value="NEUROTR_ION_CHANNEL"/>
    <property type="match status" value="1"/>
</dbReference>
<evidence type="ECO:0000256" key="3">
    <source>
        <dbReference type="ARBA" id="ARBA00022448"/>
    </source>
</evidence>
<dbReference type="InterPro" id="IPR006201">
    <property type="entry name" value="Neur_channel"/>
</dbReference>
<keyword evidence="8 11" id="KW-0406">Ion transport</keyword>
<reference evidence="13" key="1">
    <citation type="submission" date="2021-01" db="UniProtKB">
        <authorList>
            <consortium name="EnsemblMetazoa"/>
        </authorList>
    </citation>
    <scope>IDENTIFICATION</scope>
</reference>
<dbReference type="GO" id="GO:0004888">
    <property type="term" value="F:transmembrane signaling receptor activity"/>
    <property type="evidence" value="ECO:0007669"/>
    <property type="project" value="InterPro"/>
</dbReference>
<dbReference type="AlphaFoldDB" id="A0A7M5WXC5"/>
<dbReference type="InterPro" id="IPR038050">
    <property type="entry name" value="Neuro_actylchol_rec"/>
</dbReference>
<dbReference type="GeneID" id="136815483"/>
<dbReference type="GO" id="GO:0005886">
    <property type="term" value="C:plasma membrane"/>
    <property type="evidence" value="ECO:0007669"/>
    <property type="project" value="UniProtKB-SubCell"/>
</dbReference>
<accession>A0A7M5WXC5</accession>
<dbReference type="Proteomes" id="UP000594262">
    <property type="component" value="Unplaced"/>
</dbReference>
<comment type="similarity">
    <text evidence="11">Belongs to the ligand-gated ion channel (TC 1.A.9) family.</text>
</comment>
<dbReference type="InterPro" id="IPR036734">
    <property type="entry name" value="Neur_chan_lig-bd_sf"/>
</dbReference>
<feature type="domain" description="Neurotransmitter-gated ion-channel ligand-binding" evidence="12">
    <location>
        <begin position="31"/>
        <end position="242"/>
    </location>
</feature>
<sequence length="428" mass="49492">MEMLKILFCLTLCCFGVIAGEVMASLKNINMTNYEKVSLPYIAEQNKTVDVNVSMYILNIGNLNTQEMTFEVEMYFGMKWKDPRLAFKEYNNASYALVTGETAYDNIWVPDLFIRNMKHVESSTFLKDLSGVMIYPDGIVSLSSRIRVVAHCEMDLLMFPLDSQSCNLMIESYLYHTDVMKMYWAENPVVIDDRRDGRKAEIDTWNGFTLEEVKTTEDSYIYPINKLEFKNMIATFVLKREPQYYILRGFIPSSLLVCLTWASFWLPTSSFPARITLVVTSFLASIVLYQGSTLHAHQMTVMQVFLFGNIAFILLTLLEFLLAVTADKKREKELEQVNAFINDLLKSEDIQIKEREENTTIYTNNNINNNSKENETSVDLRTAMKEKSMLDADNEQKVNRVDRKARFLVPFVYCIYVGVFVAVILQHR</sequence>
<proteinExistence type="inferred from homology"/>
<keyword evidence="3 11" id="KW-0813">Transport</keyword>
<feature type="signal peptide" evidence="11">
    <location>
        <begin position="1"/>
        <end position="19"/>
    </location>
</feature>
<dbReference type="InterPro" id="IPR006202">
    <property type="entry name" value="Neur_chan_lig-bd"/>
</dbReference>
<dbReference type="InterPro" id="IPR036719">
    <property type="entry name" value="Neuro-gated_channel_TM_sf"/>
</dbReference>
<dbReference type="InterPro" id="IPR006028">
    <property type="entry name" value="GABAA/Glycine_rcpt"/>
</dbReference>
<protein>
    <recommendedName>
        <fullName evidence="12">Neurotransmitter-gated ion-channel ligand-binding domain-containing protein</fullName>
    </recommendedName>
</protein>
<dbReference type="PRINTS" id="PR00252">
    <property type="entry name" value="NRIONCHANNEL"/>
</dbReference>
<evidence type="ECO:0000256" key="7">
    <source>
        <dbReference type="ARBA" id="ARBA00022989"/>
    </source>
</evidence>
<dbReference type="EnsemblMetazoa" id="CLYHEMT014512.1">
    <property type="protein sequence ID" value="CLYHEMP014512.1"/>
    <property type="gene ID" value="CLYHEMG014512"/>
</dbReference>
<dbReference type="PANTHER" id="PTHR18945">
    <property type="entry name" value="NEUROTRANSMITTER GATED ION CHANNEL"/>
    <property type="match status" value="1"/>
</dbReference>
<dbReference type="OrthoDB" id="3176171at2759"/>
<dbReference type="SUPFAM" id="SSF63712">
    <property type="entry name" value="Nicotinic receptor ligand binding domain-like"/>
    <property type="match status" value="1"/>
</dbReference>
<dbReference type="Gene3D" id="1.20.58.390">
    <property type="entry name" value="Neurotransmitter-gated ion-channel transmembrane domain"/>
    <property type="match status" value="1"/>
</dbReference>
<comment type="caution">
    <text evidence="11">Lacks conserved residue(s) required for the propagation of feature annotation.</text>
</comment>
<keyword evidence="10 11" id="KW-0407">Ion channel</keyword>
<evidence type="ECO:0000313" key="13">
    <source>
        <dbReference type="EnsemblMetazoa" id="CLYHEMP014512.1"/>
    </source>
</evidence>
<comment type="subcellular location">
    <subcellularLocation>
        <location evidence="2">Cell membrane</location>
    </subcellularLocation>
    <subcellularLocation>
        <location evidence="1">Membrane</location>
        <topology evidence="1">Multi-pass membrane protein</topology>
    </subcellularLocation>
</comment>
<evidence type="ECO:0000256" key="6">
    <source>
        <dbReference type="ARBA" id="ARBA00022729"/>
    </source>
</evidence>
<name>A0A7M5WXC5_9CNID</name>
<dbReference type="GO" id="GO:0005230">
    <property type="term" value="F:extracellular ligand-gated monoatomic ion channel activity"/>
    <property type="evidence" value="ECO:0007669"/>
    <property type="project" value="InterPro"/>
</dbReference>
<keyword evidence="14" id="KW-1185">Reference proteome</keyword>